<dbReference type="GO" id="GO:0006606">
    <property type="term" value="P:protein import into nucleus"/>
    <property type="evidence" value="ECO:0007669"/>
    <property type="project" value="TreeGrafter"/>
</dbReference>
<keyword evidence="11" id="KW-0811">Translocation</keyword>
<dbReference type="GO" id="GO:0031965">
    <property type="term" value="C:nuclear membrane"/>
    <property type="evidence" value="ECO:0007669"/>
    <property type="project" value="UniProtKB-SubCell"/>
</dbReference>
<evidence type="ECO:0000256" key="1">
    <source>
        <dbReference type="ARBA" id="ARBA00001947"/>
    </source>
</evidence>
<dbReference type="Gene3D" id="4.10.1060.10">
    <property type="entry name" value="Zinc finger, RanBP2-type"/>
    <property type="match status" value="2"/>
</dbReference>
<evidence type="ECO:0000256" key="5">
    <source>
        <dbReference type="ARBA" id="ARBA00022723"/>
    </source>
</evidence>
<feature type="region of interest" description="Disordered" evidence="21">
    <location>
        <begin position="1"/>
        <end position="37"/>
    </location>
</feature>
<feature type="compositionally biased region" description="Polar residues" evidence="21">
    <location>
        <begin position="786"/>
        <end position="796"/>
    </location>
</feature>
<keyword evidence="5" id="KW-0479">Metal-binding</keyword>
<evidence type="ECO:0000313" key="23">
    <source>
        <dbReference type="EnsemblMetazoa" id="CLYHEMP023748.1"/>
    </source>
</evidence>
<evidence type="ECO:0000256" key="7">
    <source>
        <dbReference type="ARBA" id="ARBA00022771"/>
    </source>
</evidence>
<comment type="cofactor">
    <cofactor evidence="1">
        <name>Zn(2+)</name>
        <dbReference type="ChEBI" id="CHEBI:29105"/>
    </cofactor>
</comment>
<evidence type="ECO:0000256" key="6">
    <source>
        <dbReference type="ARBA" id="ARBA00022737"/>
    </source>
</evidence>
<evidence type="ECO:0000256" key="8">
    <source>
        <dbReference type="ARBA" id="ARBA00022816"/>
    </source>
</evidence>
<protein>
    <recommendedName>
        <fullName evidence="17">Nuclear pore complex protein Nup153</fullName>
    </recommendedName>
    <alternativeName>
        <fullName evidence="19">153 kDa nucleoporin</fullName>
    </alternativeName>
    <alternativeName>
        <fullName evidence="18">Nucleoporin Nup153</fullName>
    </alternativeName>
</protein>
<keyword evidence="10" id="KW-0653">Protein transport</keyword>
<reference evidence="23" key="1">
    <citation type="submission" date="2021-01" db="UniProtKB">
        <authorList>
            <consortium name="EnsemblMetazoa"/>
        </authorList>
    </citation>
    <scope>IDENTIFICATION</scope>
</reference>
<dbReference type="FunFam" id="4.10.1060.10:FF:000001">
    <property type="entry name" value="Nuclear pore complex protein Nup153"/>
    <property type="match status" value="2"/>
</dbReference>
<evidence type="ECO:0000256" key="9">
    <source>
        <dbReference type="ARBA" id="ARBA00022833"/>
    </source>
</evidence>
<feature type="compositionally biased region" description="Basic residues" evidence="21">
    <location>
        <begin position="1173"/>
        <end position="1185"/>
    </location>
</feature>
<keyword evidence="9" id="KW-0862">Zinc</keyword>
<dbReference type="OrthoDB" id="79830at2759"/>
<feature type="region of interest" description="Disordered" evidence="21">
    <location>
        <begin position="69"/>
        <end position="98"/>
    </location>
</feature>
<dbReference type="PANTHER" id="PTHR23193:SF23">
    <property type="entry name" value="NUCLEAR PORE COMPLEX PROTEIN NUP153"/>
    <property type="match status" value="1"/>
</dbReference>
<dbReference type="RefSeq" id="XP_066912742.1">
    <property type="nucleotide sequence ID" value="XM_067056641.1"/>
</dbReference>
<dbReference type="Pfam" id="PF08604">
    <property type="entry name" value="Nup153"/>
    <property type="match status" value="1"/>
</dbReference>
<feature type="compositionally biased region" description="Low complexity" evidence="21">
    <location>
        <begin position="919"/>
        <end position="942"/>
    </location>
</feature>
<keyword evidence="8" id="KW-0509">mRNA transport</keyword>
<keyword evidence="15" id="KW-0539">Nucleus</keyword>
<name>A0A7M6DR06_9CNID</name>
<dbReference type="PROSITE" id="PS50199">
    <property type="entry name" value="ZF_RANBP2_2"/>
    <property type="match status" value="2"/>
</dbReference>
<feature type="region of interest" description="Disordered" evidence="21">
    <location>
        <begin position="1148"/>
        <end position="1185"/>
    </location>
</feature>
<evidence type="ECO:0000256" key="16">
    <source>
        <dbReference type="ARBA" id="ARBA00060842"/>
    </source>
</evidence>
<feature type="region of interest" description="Disordered" evidence="21">
    <location>
        <begin position="900"/>
        <end position="966"/>
    </location>
</feature>
<feature type="region of interest" description="Disordered" evidence="21">
    <location>
        <begin position="404"/>
        <end position="424"/>
    </location>
</feature>
<feature type="compositionally biased region" description="Basic residues" evidence="21">
    <location>
        <begin position="10"/>
        <end position="23"/>
    </location>
</feature>
<dbReference type="Proteomes" id="UP000594262">
    <property type="component" value="Unplaced"/>
</dbReference>
<feature type="compositionally biased region" description="Polar residues" evidence="21">
    <location>
        <begin position="1016"/>
        <end position="1030"/>
    </location>
</feature>
<evidence type="ECO:0000256" key="2">
    <source>
        <dbReference type="ARBA" id="ARBA00004126"/>
    </source>
</evidence>
<dbReference type="PROSITE" id="PS01358">
    <property type="entry name" value="ZF_RANBP2_1"/>
    <property type="match status" value="2"/>
</dbReference>
<comment type="similarity">
    <text evidence="16">Belongs to the NUP153 family.</text>
</comment>
<feature type="region of interest" description="Disordered" evidence="21">
    <location>
        <begin position="150"/>
        <end position="174"/>
    </location>
</feature>
<keyword evidence="7 20" id="KW-0863">Zinc-finger</keyword>
<evidence type="ECO:0000256" key="20">
    <source>
        <dbReference type="PROSITE-ProRule" id="PRU00322"/>
    </source>
</evidence>
<keyword evidence="13" id="KW-0906">Nuclear pore complex</keyword>
<evidence type="ECO:0000256" key="19">
    <source>
        <dbReference type="ARBA" id="ARBA00079437"/>
    </source>
</evidence>
<dbReference type="GO" id="GO:0003677">
    <property type="term" value="F:DNA binding"/>
    <property type="evidence" value="ECO:0007669"/>
    <property type="project" value="UniProtKB-KW"/>
</dbReference>
<evidence type="ECO:0000256" key="18">
    <source>
        <dbReference type="ARBA" id="ARBA00078197"/>
    </source>
</evidence>
<evidence type="ECO:0000313" key="24">
    <source>
        <dbReference type="Proteomes" id="UP000594262"/>
    </source>
</evidence>
<dbReference type="GO" id="GO:0006405">
    <property type="term" value="P:RNA export from nucleus"/>
    <property type="evidence" value="ECO:0007669"/>
    <property type="project" value="TreeGrafter"/>
</dbReference>
<dbReference type="SUPFAM" id="SSF90209">
    <property type="entry name" value="Ran binding protein zinc finger-like"/>
    <property type="match status" value="2"/>
</dbReference>
<feature type="domain" description="RanBP2-type" evidence="22">
    <location>
        <begin position="663"/>
        <end position="692"/>
    </location>
</feature>
<keyword evidence="12" id="KW-0238">DNA-binding</keyword>
<feature type="compositionally biased region" description="Basic and acidic residues" evidence="21">
    <location>
        <begin position="768"/>
        <end position="785"/>
    </location>
</feature>
<comment type="subcellular location">
    <subcellularLocation>
        <location evidence="2">Nucleus membrane</location>
    </subcellularLocation>
    <subcellularLocation>
        <location evidence="3">Nucleus</location>
        <location evidence="3">Nuclear pore complex</location>
    </subcellularLocation>
</comment>
<keyword evidence="6" id="KW-0677">Repeat</keyword>
<evidence type="ECO:0000256" key="21">
    <source>
        <dbReference type="SAM" id="MobiDB-lite"/>
    </source>
</evidence>
<dbReference type="PANTHER" id="PTHR23193">
    <property type="entry name" value="NUCLEAR PORE COMPLEX PROTEIN NUP"/>
    <property type="match status" value="1"/>
</dbReference>
<feature type="domain" description="RanBP2-type" evidence="22">
    <location>
        <begin position="606"/>
        <end position="636"/>
    </location>
</feature>
<dbReference type="GO" id="GO:0051028">
    <property type="term" value="P:mRNA transport"/>
    <property type="evidence" value="ECO:0007669"/>
    <property type="project" value="UniProtKB-KW"/>
</dbReference>
<evidence type="ECO:0000256" key="13">
    <source>
        <dbReference type="ARBA" id="ARBA00023132"/>
    </source>
</evidence>
<evidence type="ECO:0000256" key="3">
    <source>
        <dbReference type="ARBA" id="ARBA00004567"/>
    </source>
</evidence>
<dbReference type="EnsemblMetazoa" id="CLYHEMT023748.1">
    <property type="protein sequence ID" value="CLYHEMP023748.1"/>
    <property type="gene ID" value="CLYHEMG023748"/>
</dbReference>
<dbReference type="AlphaFoldDB" id="A0A7M6DR06"/>
<evidence type="ECO:0000256" key="12">
    <source>
        <dbReference type="ARBA" id="ARBA00023125"/>
    </source>
</evidence>
<dbReference type="GO" id="GO:0005643">
    <property type="term" value="C:nuclear pore"/>
    <property type="evidence" value="ECO:0007669"/>
    <property type="project" value="UniProtKB-SubCell"/>
</dbReference>
<dbReference type="GO" id="GO:0008139">
    <property type="term" value="F:nuclear localization sequence binding"/>
    <property type="evidence" value="ECO:0007669"/>
    <property type="project" value="TreeGrafter"/>
</dbReference>
<evidence type="ECO:0000256" key="11">
    <source>
        <dbReference type="ARBA" id="ARBA00023010"/>
    </source>
</evidence>
<evidence type="ECO:0000256" key="10">
    <source>
        <dbReference type="ARBA" id="ARBA00022927"/>
    </source>
</evidence>
<dbReference type="InterPro" id="IPR001876">
    <property type="entry name" value="Znf_RanBP2"/>
</dbReference>
<dbReference type="GeneID" id="136800023"/>
<feature type="region of interest" description="Disordered" evidence="21">
    <location>
        <begin position="1014"/>
        <end position="1051"/>
    </location>
</feature>
<feature type="compositionally biased region" description="Low complexity" evidence="21">
    <location>
        <begin position="953"/>
        <end position="966"/>
    </location>
</feature>
<accession>A0A7M6DR06</accession>
<organism evidence="23 24">
    <name type="scientific">Clytia hemisphaerica</name>
    <dbReference type="NCBI Taxonomy" id="252671"/>
    <lineage>
        <taxon>Eukaryota</taxon>
        <taxon>Metazoa</taxon>
        <taxon>Cnidaria</taxon>
        <taxon>Hydrozoa</taxon>
        <taxon>Hydroidolina</taxon>
        <taxon>Leptothecata</taxon>
        <taxon>Obeliida</taxon>
        <taxon>Clytiidae</taxon>
        <taxon>Clytia</taxon>
    </lineage>
</organism>
<dbReference type="InterPro" id="IPR026054">
    <property type="entry name" value="Nucleoporin"/>
</dbReference>
<evidence type="ECO:0000256" key="14">
    <source>
        <dbReference type="ARBA" id="ARBA00023136"/>
    </source>
</evidence>
<evidence type="ECO:0000256" key="15">
    <source>
        <dbReference type="ARBA" id="ARBA00023242"/>
    </source>
</evidence>
<dbReference type="InterPro" id="IPR036443">
    <property type="entry name" value="Znf_RanBP2_sf"/>
</dbReference>
<keyword evidence="24" id="KW-1185">Reference proteome</keyword>
<keyword evidence="4" id="KW-0813">Transport</keyword>
<sequence length="1185" mass="126879">MDEEADVPNHSRKIRQRSNRNRTRATPYGRSKRKYSEGENVNNEGIIGKVTNLIVPTWISSWWKPDLASKNDGSESADSTDEEVGDVEQTLSNGITPHIKTETLVQDHSFKPTQPKISVSSQKEFLLSNRNSTTQSETFSLSTKYTNSTEATTKSIEISDTEENQQQNPVAEEPAKTSFYTNLRSQRGQPLPSKPAFKVSAFVSPLNQSTASTNVSFNSSLNASSFDFSMSRSPFYTGGTTFGGANSYRETSGKRMKLSPVSNRVRTTRTLMKAKPLPNTKKNIVTSQTAKRILNTLGKMSSPVKDSKRIPRSVFTKPALSELVKNQAKVVSRQSESVAPPVSSLNKPLKIVSKPENFQNKMDSIRRFNQKSEVKTQPAQVPSFSFKQQTVPPLVAPPKQEIKIQQPPKLPTAEPSKSSMKIKRDKMTSHFTMAKEPEVVNSMPEITSTAAPLPITVMPTFNFAKSALEKQKASNIFSPSLNVTPILKPTQEKQQEIKTKIEPPIPFEIPKSVEVTKSTDGFTFATPEVKGTKSFSTPLLKDFVFSTPVNLANKTKATSDIPKPTAKIEKLVVSTQPIKPSPAPVIEQIVKPSTTIKPFKELKQNNDNATWSCPTCMIDNETTDLKCVACETAKPGLASVASTVKSSAKSTFEIKPLKNLSKPIEDWNCPTCMIDNSNDDLKCVACETAKPGSKPVSSETSFSGFGKSSETGVKLPTDTGFKFNSVSTTGFKFGNDNSSGFKFNSDSTTTGFKFQSTENTGFKFPTKSVDEPFKGDASAEKKTTEVSEPSKTNNLFGKSAPSFSFGKPTETEKAPSFAFGKPSETEKAASFSFGKPTATEKAPSFSFGKSTDNEKAPSILSSSTSNKPAEVETPKPAFGSIAAAAAGGFLKVTGSPSVPFEPTITKPDPPKSTGFAFGQASSQSVFGSTSSSQSMLGSASKSESQPPAPSFNFGQTKSSTTSFGSTSSVFGQASTGSVFGTPVQSDSQSAAPTFNFGQNAAPAFNFGATQEKIEPQKTSLPSFGSSQPTESLFGAKKPEASAQPPFNFAAPSKPESVFGSVPTQPAASFNFGASSTVPSFETKPSGFILSANNSANPTVSQPPAPSGGFNFSAPNASFSFGATTTNGASDALKTGSVFGQQNTFGASNTGNLFAIGQGSNNSNNTSSGPMKNRQIRKAVRRKKPV</sequence>
<proteinExistence type="inferred from homology"/>
<dbReference type="InterPro" id="IPR013913">
    <property type="entry name" value="Nup153_N"/>
</dbReference>
<evidence type="ECO:0000256" key="17">
    <source>
        <dbReference type="ARBA" id="ARBA00068609"/>
    </source>
</evidence>
<feature type="region of interest" description="Disordered" evidence="21">
    <location>
        <begin position="763"/>
        <end position="873"/>
    </location>
</feature>
<keyword evidence="14" id="KW-0472">Membrane</keyword>
<feature type="compositionally biased region" description="Polar residues" evidence="21">
    <location>
        <begin position="150"/>
        <end position="169"/>
    </location>
</feature>
<dbReference type="GO" id="GO:0008270">
    <property type="term" value="F:zinc ion binding"/>
    <property type="evidence" value="ECO:0007669"/>
    <property type="project" value="UniProtKB-KW"/>
</dbReference>
<evidence type="ECO:0000259" key="22">
    <source>
        <dbReference type="PROSITE" id="PS50199"/>
    </source>
</evidence>
<evidence type="ECO:0000256" key="4">
    <source>
        <dbReference type="ARBA" id="ARBA00022448"/>
    </source>
</evidence>
<dbReference type="SMART" id="SM00547">
    <property type="entry name" value="ZnF_RBZ"/>
    <property type="match status" value="2"/>
</dbReference>
<dbReference type="GO" id="GO:0017056">
    <property type="term" value="F:structural constituent of nuclear pore"/>
    <property type="evidence" value="ECO:0007669"/>
    <property type="project" value="TreeGrafter"/>
</dbReference>
<dbReference type="Pfam" id="PF00641">
    <property type="entry name" value="Zn_ribbon_RanBP"/>
    <property type="match status" value="2"/>
</dbReference>